<protein>
    <submittedName>
        <fullName evidence="2">Uncharacterized protein</fullName>
    </submittedName>
</protein>
<feature type="chain" id="PRO_5042284512" evidence="1">
    <location>
        <begin position="34"/>
        <end position="194"/>
    </location>
</feature>
<accession>A0AAD7YR29</accession>
<name>A0AAD7YR29_MYTSE</name>
<dbReference type="AlphaFoldDB" id="A0AAD7YR29"/>
<comment type="caution">
    <text evidence="2">The sequence shown here is derived from an EMBL/GenBank/DDBJ whole genome shotgun (WGS) entry which is preliminary data.</text>
</comment>
<sequence length="194" mass="22755">MLFGTSVFMSRTFRGQWTSVILVLVLKLHFAFNSQIRHDNEQFDKNFEHFLRDLGSHVYKSKRTEVTENEVFTSNGTISTLPVKNYRRSQKFNTQKAILQDVLMMKLVSYYEDKYKLSHLEQTATEGISDPNADSSKTDALTKNNLYKYNVIDKDDIFNNNPIPTKKKPFESNRKQMYDMSEMDDYQVSDVVIF</sequence>
<proteinExistence type="predicted"/>
<dbReference type="EMBL" id="JARGEI010000010">
    <property type="protein sequence ID" value="KAJ8725018.1"/>
    <property type="molecule type" value="Genomic_DNA"/>
</dbReference>
<keyword evidence="1" id="KW-0732">Signal</keyword>
<gene>
    <name evidence="2" type="ORF">PYW07_015976</name>
</gene>
<feature type="signal peptide" evidence="1">
    <location>
        <begin position="1"/>
        <end position="33"/>
    </location>
</feature>
<dbReference type="Proteomes" id="UP001231518">
    <property type="component" value="Chromosome 7"/>
</dbReference>
<keyword evidence="3" id="KW-1185">Reference proteome</keyword>
<evidence type="ECO:0000256" key="1">
    <source>
        <dbReference type="SAM" id="SignalP"/>
    </source>
</evidence>
<evidence type="ECO:0000313" key="2">
    <source>
        <dbReference type="EMBL" id="KAJ8725018.1"/>
    </source>
</evidence>
<reference evidence="2" key="1">
    <citation type="submission" date="2023-03" db="EMBL/GenBank/DDBJ databases">
        <title>Chromosome-level genomes of two armyworms, Mythimna separata and Mythimna loreyi, provide insights into the biosynthesis and reception of sex pheromones.</title>
        <authorList>
            <person name="Zhao H."/>
        </authorList>
    </citation>
    <scope>NUCLEOTIDE SEQUENCE</scope>
    <source>
        <strain evidence="2">BeijingLab</strain>
        <tissue evidence="2">Pupa</tissue>
    </source>
</reference>
<evidence type="ECO:0000313" key="3">
    <source>
        <dbReference type="Proteomes" id="UP001231518"/>
    </source>
</evidence>
<organism evidence="2 3">
    <name type="scientific">Mythimna separata</name>
    <name type="common">Oriental armyworm</name>
    <name type="synonym">Pseudaletia separata</name>
    <dbReference type="NCBI Taxonomy" id="271217"/>
    <lineage>
        <taxon>Eukaryota</taxon>
        <taxon>Metazoa</taxon>
        <taxon>Ecdysozoa</taxon>
        <taxon>Arthropoda</taxon>
        <taxon>Hexapoda</taxon>
        <taxon>Insecta</taxon>
        <taxon>Pterygota</taxon>
        <taxon>Neoptera</taxon>
        <taxon>Endopterygota</taxon>
        <taxon>Lepidoptera</taxon>
        <taxon>Glossata</taxon>
        <taxon>Ditrysia</taxon>
        <taxon>Noctuoidea</taxon>
        <taxon>Noctuidae</taxon>
        <taxon>Noctuinae</taxon>
        <taxon>Hadenini</taxon>
        <taxon>Mythimna</taxon>
    </lineage>
</organism>